<comment type="caution">
    <text evidence="1">The sequence shown here is derived from an EMBL/GenBank/DDBJ whole genome shotgun (WGS) entry which is preliminary data.</text>
</comment>
<name>A0A512HA38_9PROT</name>
<evidence type="ECO:0000313" key="1">
    <source>
        <dbReference type="EMBL" id="GEO82292.1"/>
    </source>
</evidence>
<dbReference type="AlphaFoldDB" id="A0A512HA38"/>
<dbReference type="Proteomes" id="UP000321567">
    <property type="component" value="Unassembled WGS sequence"/>
</dbReference>
<evidence type="ECO:0000313" key="2">
    <source>
        <dbReference type="Proteomes" id="UP000321567"/>
    </source>
</evidence>
<keyword evidence="2" id="KW-1185">Reference proteome</keyword>
<sequence>MQATRSMSVRFCPLVTPPDPECSALAQWSYSRRVDRAGPARLSACVSVVTRPGLPGYWVCRPQYCYTGGPRRYRRLPPRIERTLWLLHWRTTAVETARAAAKAVQWAVRGWGDALRRHYDAWQCRRMYGALLDESARMANTNKSREVKK</sequence>
<organism evidence="1 2">
    <name type="scientific">Pararhodospirillum oryzae</name>
    <dbReference type="NCBI Taxonomy" id="478448"/>
    <lineage>
        <taxon>Bacteria</taxon>
        <taxon>Pseudomonadati</taxon>
        <taxon>Pseudomonadota</taxon>
        <taxon>Alphaproteobacteria</taxon>
        <taxon>Rhodospirillales</taxon>
        <taxon>Rhodospirillaceae</taxon>
        <taxon>Pararhodospirillum</taxon>
    </lineage>
</organism>
<accession>A0A512HA38</accession>
<gene>
    <name evidence="1" type="ORF">ROR02_24230</name>
</gene>
<dbReference type="EMBL" id="BJZO01000069">
    <property type="protein sequence ID" value="GEO82292.1"/>
    <property type="molecule type" value="Genomic_DNA"/>
</dbReference>
<protein>
    <submittedName>
        <fullName evidence="1">Uncharacterized protein</fullName>
    </submittedName>
</protein>
<proteinExistence type="predicted"/>
<reference evidence="1 2" key="1">
    <citation type="submission" date="2019-07" db="EMBL/GenBank/DDBJ databases">
        <title>Whole genome shotgun sequence of Rhodospirillum oryzae NBRC 107573.</title>
        <authorList>
            <person name="Hosoyama A."/>
            <person name="Uohara A."/>
            <person name="Ohji S."/>
            <person name="Ichikawa N."/>
        </authorList>
    </citation>
    <scope>NUCLEOTIDE SEQUENCE [LARGE SCALE GENOMIC DNA]</scope>
    <source>
        <strain evidence="1 2">NBRC 107573</strain>
    </source>
</reference>